<keyword evidence="1" id="KW-0808">Transferase</keyword>
<dbReference type="PANTHER" id="PTHR47510:SF3">
    <property type="entry name" value="ENDO_EXONUCLEASE_PHOSPHATASE DOMAIN-CONTAINING PROTEIN"/>
    <property type="match status" value="1"/>
</dbReference>
<evidence type="ECO:0000313" key="2">
    <source>
        <dbReference type="Proteomes" id="UP001152795"/>
    </source>
</evidence>
<dbReference type="Proteomes" id="UP001152795">
    <property type="component" value="Unassembled WGS sequence"/>
</dbReference>
<comment type="caution">
    <text evidence="1">The sequence shown here is derived from an EMBL/GenBank/DDBJ whole genome shotgun (WGS) entry which is preliminary data.</text>
</comment>
<dbReference type="Pfam" id="PF05699">
    <property type="entry name" value="Dimer_Tnp_hAT"/>
    <property type="match status" value="1"/>
</dbReference>
<feature type="non-terminal residue" evidence="1">
    <location>
        <position position="283"/>
    </location>
</feature>
<protein>
    <submittedName>
        <fullName evidence="1">RNA-directed DNA polymerase from mobile element jockey</fullName>
    </submittedName>
</protein>
<dbReference type="AlphaFoldDB" id="A0A7D9J0I5"/>
<accession>A0A7D9J0I5</accession>
<name>A0A7D9J0I5_PARCT</name>
<reference evidence="1" key="1">
    <citation type="submission" date="2020-04" db="EMBL/GenBank/DDBJ databases">
        <authorList>
            <person name="Alioto T."/>
            <person name="Alioto T."/>
            <person name="Gomez Garrido J."/>
        </authorList>
    </citation>
    <scope>NUCLEOTIDE SEQUENCE</scope>
    <source>
        <strain evidence="1">A484AB</strain>
    </source>
</reference>
<evidence type="ECO:0000313" key="1">
    <source>
        <dbReference type="EMBL" id="CAB4017816.1"/>
    </source>
</evidence>
<dbReference type="EMBL" id="CACRXK020009716">
    <property type="protein sequence ID" value="CAB4017816.1"/>
    <property type="molecule type" value="Genomic_DNA"/>
</dbReference>
<organism evidence="1 2">
    <name type="scientific">Paramuricea clavata</name>
    <name type="common">Red gorgonian</name>
    <name type="synonym">Violescent sea-whip</name>
    <dbReference type="NCBI Taxonomy" id="317549"/>
    <lineage>
        <taxon>Eukaryota</taxon>
        <taxon>Metazoa</taxon>
        <taxon>Cnidaria</taxon>
        <taxon>Anthozoa</taxon>
        <taxon>Octocorallia</taxon>
        <taxon>Malacalcyonacea</taxon>
        <taxon>Plexauridae</taxon>
        <taxon>Paramuricea</taxon>
    </lineage>
</organism>
<proteinExistence type="predicted"/>
<dbReference type="InterPro" id="IPR008906">
    <property type="entry name" value="HATC_C_dom"/>
</dbReference>
<gene>
    <name evidence="1" type="ORF">PACLA_8A056873</name>
</gene>
<dbReference type="OrthoDB" id="6611240at2759"/>
<keyword evidence="1" id="KW-0548">Nucleotidyltransferase</keyword>
<dbReference type="GO" id="GO:0003964">
    <property type="term" value="F:RNA-directed DNA polymerase activity"/>
    <property type="evidence" value="ECO:0007669"/>
    <property type="project" value="UniProtKB-KW"/>
</dbReference>
<dbReference type="GO" id="GO:0046983">
    <property type="term" value="F:protein dimerization activity"/>
    <property type="evidence" value="ECO:0007669"/>
    <property type="project" value="InterPro"/>
</dbReference>
<keyword evidence="2" id="KW-1185">Reference proteome</keyword>
<dbReference type="PANTHER" id="PTHR47510">
    <property type="entry name" value="REVERSE TRANSCRIPTASE DOMAIN-CONTAINING PROTEIN"/>
    <property type="match status" value="1"/>
</dbReference>
<sequence>MEVFRSHLTDYYHTNVKDISDVARIAEKQKSVFSLTNKAYLLALTAPVTVAEDERTFSKLKLVKTLCRSTMNDERLEELLIMACEKDITDEISVVKMATAWAALKRRGAKSKYFESQVNHLKHSKPRKWWSAIKNLAGFSLKPAFHSAEVNGTILQGQDLALAVNNGFLAATKSLPPLSITDKLSVEEPTVLYPISIVDVESRLKAVKSNKAPGPDSLPNWILNNFSMEISEPVTMIFNASIKQAQVPMQWKEANVVPVPKTSSVTDISSDLRPISLTATLSK</sequence>
<keyword evidence="1" id="KW-0695">RNA-directed DNA polymerase</keyword>